<comment type="caution">
    <text evidence="3">The sequence shown here is derived from an EMBL/GenBank/DDBJ whole genome shotgun (WGS) entry which is preliminary data.</text>
</comment>
<sequence>MKKYTQNKQYNLQLNRFVGNLNDLSLDKYVESLMENVNSDQQWWSVWREAGDKACNNKNYKLATIFYRLAGFYLENSDEKNTLYELFTVNFYKSIEVNYFYKKQYLNFSNAQLPIIILAKEEPVDFNNTIIIHGGFDSYIEDWCFSYSSLIEEGYTIIAFDGPGQGHMLNQNVYLTYKWEQVVSFILDYFRIENTTIIGQSMGGFLCMRAAAYDLRIKNVICYDMFYQLSDSLFYKMDDVYFKLLEWLADNKITLINEKIDELKAQSQEFNWKINQSKNTLHVDSNEALLKEIQNYSIENDLPNIQQNILLLVGQNDQYVPTTRLGDFAAKLTNANLIKSTIFTSSYGGDGHCQAGHRGLAVNQIRLFLKEVY</sequence>
<comment type="similarity">
    <text evidence="1">Belongs to the AB hydrolase superfamily. FUS2 hydrolase family.</text>
</comment>
<dbReference type="InterPro" id="IPR000073">
    <property type="entry name" value="AB_hydrolase_1"/>
</dbReference>
<dbReference type="PANTHER" id="PTHR22946">
    <property type="entry name" value="DIENELACTONE HYDROLASE DOMAIN-CONTAINING PROTEIN-RELATED"/>
    <property type="match status" value="1"/>
</dbReference>
<evidence type="ECO:0000313" key="4">
    <source>
        <dbReference type="Proteomes" id="UP000321040"/>
    </source>
</evidence>
<evidence type="ECO:0000256" key="1">
    <source>
        <dbReference type="ARBA" id="ARBA00038115"/>
    </source>
</evidence>
<dbReference type="InterPro" id="IPR050261">
    <property type="entry name" value="FrsA_esterase"/>
</dbReference>
<dbReference type="InterPro" id="IPR029058">
    <property type="entry name" value="AB_hydrolase_fold"/>
</dbReference>
<feature type="domain" description="AB hydrolase-1" evidence="2">
    <location>
        <begin position="130"/>
        <end position="336"/>
    </location>
</feature>
<organism evidence="3 4">
    <name type="scientific">Staphylococcus kloosii</name>
    <dbReference type="NCBI Taxonomy" id="29384"/>
    <lineage>
        <taxon>Bacteria</taxon>
        <taxon>Bacillati</taxon>
        <taxon>Bacillota</taxon>
        <taxon>Bacilli</taxon>
        <taxon>Bacillales</taxon>
        <taxon>Staphylococcaceae</taxon>
        <taxon>Staphylococcus</taxon>
    </lineage>
</organism>
<dbReference type="Proteomes" id="UP000321040">
    <property type="component" value="Unassembled WGS sequence"/>
</dbReference>
<gene>
    <name evidence="3" type="ORF">SKL01_04310</name>
</gene>
<evidence type="ECO:0000259" key="2">
    <source>
        <dbReference type="Pfam" id="PF00561"/>
    </source>
</evidence>
<evidence type="ECO:0000313" key="3">
    <source>
        <dbReference type="EMBL" id="GEP81253.1"/>
    </source>
</evidence>
<dbReference type="Pfam" id="PF00561">
    <property type="entry name" value="Abhydrolase_1"/>
    <property type="match status" value="1"/>
</dbReference>
<reference evidence="3 4" key="1">
    <citation type="submission" date="2019-07" db="EMBL/GenBank/DDBJ databases">
        <title>Whole genome shotgun sequence of Staphylococcus kloosii NBRC 109624.</title>
        <authorList>
            <person name="Hosoyama A."/>
            <person name="Uohara A."/>
            <person name="Ohji S."/>
            <person name="Ichikawa N."/>
        </authorList>
    </citation>
    <scope>NUCLEOTIDE SEQUENCE [LARGE SCALE GENOMIC DNA]</scope>
    <source>
        <strain evidence="3 4">NBRC 109624</strain>
    </source>
</reference>
<dbReference type="PRINTS" id="PR00111">
    <property type="entry name" value="ABHYDROLASE"/>
</dbReference>
<dbReference type="PANTHER" id="PTHR22946:SF12">
    <property type="entry name" value="CONIDIAL PIGMENT BIOSYNTHESIS PROTEIN AYG1 (AFU_ORTHOLOGUE AFUA_2G17550)"/>
    <property type="match status" value="1"/>
</dbReference>
<proteinExistence type="inferred from homology"/>
<dbReference type="EMBL" id="BKAQ01000003">
    <property type="protein sequence ID" value="GEP81253.1"/>
    <property type="molecule type" value="Genomic_DNA"/>
</dbReference>
<dbReference type="GO" id="GO:0016787">
    <property type="term" value="F:hydrolase activity"/>
    <property type="evidence" value="ECO:0007669"/>
    <property type="project" value="UniProtKB-KW"/>
</dbReference>
<dbReference type="SUPFAM" id="SSF53474">
    <property type="entry name" value="alpha/beta-Hydrolases"/>
    <property type="match status" value="1"/>
</dbReference>
<dbReference type="Gene3D" id="3.40.50.1820">
    <property type="entry name" value="alpha/beta hydrolase"/>
    <property type="match status" value="1"/>
</dbReference>
<dbReference type="RefSeq" id="WP_103294726.1">
    <property type="nucleotide sequence ID" value="NZ_BKAQ01000003.1"/>
</dbReference>
<name>A0ABQ0XK80_9STAP</name>
<dbReference type="GeneID" id="69904091"/>
<protein>
    <submittedName>
        <fullName evidence="3">Alpha/beta hydrolase</fullName>
    </submittedName>
</protein>
<keyword evidence="4" id="KW-1185">Reference proteome</keyword>
<accession>A0ABQ0XK80</accession>
<keyword evidence="3" id="KW-0378">Hydrolase</keyword>